<accession>A0AA40X2P9</accession>
<evidence type="ECO:0008006" key="3">
    <source>
        <dbReference type="Google" id="ProtNLM"/>
    </source>
</evidence>
<organism evidence="1 2">
    <name type="scientific">Rouxiella silvae</name>
    <dbReference type="NCBI Taxonomy" id="1646373"/>
    <lineage>
        <taxon>Bacteria</taxon>
        <taxon>Pseudomonadati</taxon>
        <taxon>Pseudomonadota</taxon>
        <taxon>Gammaproteobacteria</taxon>
        <taxon>Enterobacterales</taxon>
        <taxon>Yersiniaceae</taxon>
        <taxon>Rouxiella</taxon>
    </lineage>
</organism>
<dbReference type="EMBL" id="JADMKS010000004">
    <property type="protein sequence ID" value="MBF6637082.1"/>
    <property type="molecule type" value="Genomic_DNA"/>
</dbReference>
<comment type="caution">
    <text evidence="1">The sequence shown here is derived from an EMBL/GenBank/DDBJ whole genome shotgun (WGS) entry which is preliminary data.</text>
</comment>
<dbReference type="PROSITE" id="PS51257">
    <property type="entry name" value="PROKAR_LIPOPROTEIN"/>
    <property type="match status" value="1"/>
</dbReference>
<dbReference type="Proteomes" id="UP000705283">
    <property type="component" value="Unassembled WGS sequence"/>
</dbReference>
<protein>
    <recommendedName>
        <fullName evidence="3">Lipoprotein</fullName>
    </recommendedName>
</protein>
<proteinExistence type="predicted"/>
<reference evidence="1" key="2">
    <citation type="submission" date="2022-09" db="EMBL/GenBank/DDBJ databases">
        <title>Rouxiella aceris sp. nov., isolated from tree sap and emended description of the genus Rhouxiella.</title>
        <authorList>
            <person name="Kim I.S."/>
        </authorList>
    </citation>
    <scope>NUCLEOTIDE SEQUENCE</scope>
    <source>
        <strain evidence="1">SAP-2</strain>
    </source>
</reference>
<gene>
    <name evidence="1" type="ORF">ITX54_10510</name>
</gene>
<reference evidence="1" key="1">
    <citation type="submission" date="2020-11" db="EMBL/GenBank/DDBJ databases">
        <authorList>
            <person name="Lee S.D."/>
        </authorList>
    </citation>
    <scope>NUCLEOTIDE SEQUENCE</scope>
    <source>
        <strain evidence="1">SAP-2</strain>
    </source>
</reference>
<dbReference type="AlphaFoldDB" id="A0AA40X2P9"/>
<dbReference type="RefSeq" id="WP_194977972.1">
    <property type="nucleotide sequence ID" value="NZ_CBCSCF010000003.1"/>
</dbReference>
<sequence length="47" mass="5285">MKNAFKIFAVLAVIASLSGCIFPGDYHHDRGGYHGGYYHNGPGRYYY</sequence>
<name>A0AA40X2P9_9GAMM</name>
<evidence type="ECO:0000313" key="2">
    <source>
        <dbReference type="Proteomes" id="UP000705283"/>
    </source>
</evidence>
<evidence type="ECO:0000313" key="1">
    <source>
        <dbReference type="EMBL" id="MBF6637082.1"/>
    </source>
</evidence>